<proteinExistence type="predicted"/>
<gene>
    <name evidence="1" type="ORF">CPUR_01367</name>
</gene>
<dbReference type="VEuPathDB" id="FungiDB:CPUR_01367"/>
<dbReference type="Proteomes" id="UP000016801">
    <property type="component" value="Unassembled WGS sequence"/>
</dbReference>
<dbReference type="EMBL" id="CAGA01000006">
    <property type="protein sequence ID" value="CCE27893.1"/>
    <property type="molecule type" value="Genomic_DNA"/>
</dbReference>
<evidence type="ECO:0000313" key="2">
    <source>
        <dbReference type="Proteomes" id="UP000016801"/>
    </source>
</evidence>
<keyword evidence="2" id="KW-1185">Reference proteome</keyword>
<dbReference type="AlphaFoldDB" id="M1W6I4"/>
<sequence length="19" mass="2093">MRRLRGSLAASEDAQDFGI</sequence>
<name>M1W6I4_CLAP2</name>
<accession>M1W6I4</accession>
<reference evidence="1 2" key="1">
    <citation type="journal article" date="2013" name="PLoS Genet.">
        <title>Plant-symbiotic fungi as chemical engineers: Multi-genome analysis of the Clavicipitaceae reveals dynamics of alkaloid loci.</title>
        <authorList>
            <person name="Schardl C.L."/>
            <person name="Young C.A."/>
            <person name="Hesse U."/>
            <person name="Amyotte S.G."/>
            <person name="Andreeva K."/>
            <person name="Calie P.J."/>
            <person name="Fleetwood D.J."/>
            <person name="Haws D.C."/>
            <person name="Moore N."/>
            <person name="Oeser B."/>
            <person name="Panaccione D.G."/>
            <person name="Schweri K.K."/>
            <person name="Voisey C.R."/>
            <person name="Farman M.L."/>
            <person name="Jaromczyk J.W."/>
            <person name="Roe B.A."/>
            <person name="O'Sullivan D.M."/>
            <person name="Scott B."/>
            <person name="Tudzynski P."/>
            <person name="An Z."/>
            <person name="Arnaoudova E.G."/>
            <person name="Bullock C.T."/>
            <person name="Charlton N.D."/>
            <person name="Chen L."/>
            <person name="Cox M."/>
            <person name="Dinkins R.D."/>
            <person name="Florea S."/>
            <person name="Glenn A.E."/>
            <person name="Gordon A."/>
            <person name="Gueldener U."/>
            <person name="Harris D.R."/>
            <person name="Hollin W."/>
            <person name="Jaromczyk J."/>
            <person name="Johnson R.D."/>
            <person name="Khan A.K."/>
            <person name="Leistner E."/>
            <person name="Leuchtmann A."/>
            <person name="Li C."/>
            <person name="Liu J."/>
            <person name="Liu J."/>
            <person name="Liu M."/>
            <person name="Mace W."/>
            <person name="Machado C."/>
            <person name="Nagabhyru P."/>
            <person name="Pan J."/>
            <person name="Schmid J."/>
            <person name="Sugawara K."/>
            <person name="Steiner U."/>
            <person name="Takach J.E."/>
            <person name="Tanaka E."/>
            <person name="Webb J.S."/>
            <person name="Wilson E.V."/>
            <person name="Wiseman J.L."/>
            <person name="Yoshida R."/>
            <person name="Zeng Z."/>
        </authorList>
    </citation>
    <scope>NUCLEOTIDE SEQUENCE [LARGE SCALE GENOMIC DNA]</scope>
    <source>
        <strain evidence="1 2">20.1</strain>
    </source>
</reference>
<organism evidence="1 2">
    <name type="scientific">Claviceps purpurea (strain 20.1)</name>
    <name type="common">Ergot fungus</name>
    <name type="synonym">Sphacelia segetum</name>
    <dbReference type="NCBI Taxonomy" id="1111077"/>
    <lineage>
        <taxon>Eukaryota</taxon>
        <taxon>Fungi</taxon>
        <taxon>Dikarya</taxon>
        <taxon>Ascomycota</taxon>
        <taxon>Pezizomycotina</taxon>
        <taxon>Sordariomycetes</taxon>
        <taxon>Hypocreomycetidae</taxon>
        <taxon>Hypocreales</taxon>
        <taxon>Clavicipitaceae</taxon>
        <taxon>Claviceps</taxon>
    </lineage>
</organism>
<comment type="caution">
    <text evidence="1">The sequence shown here is derived from an EMBL/GenBank/DDBJ whole genome shotgun (WGS) entry which is preliminary data.</text>
</comment>
<protein>
    <submittedName>
        <fullName evidence="1">Uncharacterized protein</fullName>
    </submittedName>
</protein>
<evidence type="ECO:0000313" key="1">
    <source>
        <dbReference type="EMBL" id="CCE27893.1"/>
    </source>
</evidence>
<dbReference type="HOGENOM" id="CLU_3429930_0_0_1"/>